<feature type="chain" id="PRO_5040296240" evidence="2">
    <location>
        <begin position="23"/>
        <end position="216"/>
    </location>
</feature>
<feature type="domain" description="WSC" evidence="3">
    <location>
        <begin position="24"/>
        <end position="116"/>
    </location>
</feature>
<dbReference type="PROSITE" id="PS51212">
    <property type="entry name" value="WSC"/>
    <property type="match status" value="2"/>
</dbReference>
<evidence type="ECO:0000259" key="3">
    <source>
        <dbReference type="PROSITE" id="PS51212"/>
    </source>
</evidence>
<name>A0A9P5YPZ4_9AGAR</name>
<evidence type="ECO:0000313" key="5">
    <source>
        <dbReference type="Proteomes" id="UP000807469"/>
    </source>
</evidence>
<evidence type="ECO:0000256" key="2">
    <source>
        <dbReference type="SAM" id="SignalP"/>
    </source>
</evidence>
<feature type="domain" description="WSC" evidence="3">
    <location>
        <begin position="122"/>
        <end position="216"/>
    </location>
</feature>
<keyword evidence="2" id="KW-0732">Signal</keyword>
<dbReference type="SMART" id="SM00321">
    <property type="entry name" value="WSC"/>
    <property type="match status" value="2"/>
</dbReference>
<dbReference type="OrthoDB" id="5985073at2759"/>
<protein>
    <submittedName>
        <fullName evidence="4">WSC-domain-containing protein</fullName>
    </submittedName>
</protein>
<dbReference type="PANTHER" id="PTHR45964:SF9">
    <property type="entry name" value="SULFOTRANSFERASE"/>
    <property type="match status" value="1"/>
</dbReference>
<proteinExistence type="predicted"/>
<feature type="signal peptide" evidence="2">
    <location>
        <begin position="1"/>
        <end position="22"/>
    </location>
</feature>
<reference evidence="4" key="1">
    <citation type="submission" date="2020-11" db="EMBL/GenBank/DDBJ databases">
        <authorList>
            <consortium name="DOE Joint Genome Institute"/>
            <person name="Ahrendt S."/>
            <person name="Riley R."/>
            <person name="Andreopoulos W."/>
            <person name="Labutti K."/>
            <person name="Pangilinan J."/>
            <person name="Ruiz-Duenas F.J."/>
            <person name="Barrasa J.M."/>
            <person name="Sanchez-Garcia M."/>
            <person name="Camarero S."/>
            <person name="Miyauchi S."/>
            <person name="Serrano A."/>
            <person name="Linde D."/>
            <person name="Babiker R."/>
            <person name="Drula E."/>
            <person name="Ayuso-Fernandez I."/>
            <person name="Pacheco R."/>
            <person name="Padilla G."/>
            <person name="Ferreira P."/>
            <person name="Barriuso J."/>
            <person name="Kellner H."/>
            <person name="Castanera R."/>
            <person name="Alfaro M."/>
            <person name="Ramirez L."/>
            <person name="Pisabarro A.G."/>
            <person name="Kuo A."/>
            <person name="Tritt A."/>
            <person name="Lipzen A."/>
            <person name="He G."/>
            <person name="Yan M."/>
            <person name="Ng V."/>
            <person name="Cullen D."/>
            <person name="Martin F."/>
            <person name="Rosso M.-N."/>
            <person name="Henrissat B."/>
            <person name="Hibbett D."/>
            <person name="Martinez A.T."/>
            <person name="Grigoriev I.V."/>
        </authorList>
    </citation>
    <scope>NUCLEOTIDE SEQUENCE</scope>
    <source>
        <strain evidence="4">CIRM-BRFM 674</strain>
    </source>
</reference>
<dbReference type="AlphaFoldDB" id="A0A9P5YPZ4"/>
<dbReference type="PANTHER" id="PTHR45964">
    <property type="entry name" value="WSCD FAMILY MEMBER CG9164"/>
    <property type="match status" value="1"/>
</dbReference>
<dbReference type="EMBL" id="MU155455">
    <property type="protein sequence ID" value="KAF9473277.1"/>
    <property type="molecule type" value="Genomic_DNA"/>
</dbReference>
<comment type="caution">
    <text evidence="4">The sequence shown here is derived from an EMBL/GenBank/DDBJ whole genome shotgun (WGS) entry which is preliminary data.</text>
</comment>
<organism evidence="4 5">
    <name type="scientific">Pholiota conissans</name>
    <dbReference type="NCBI Taxonomy" id="109636"/>
    <lineage>
        <taxon>Eukaryota</taxon>
        <taxon>Fungi</taxon>
        <taxon>Dikarya</taxon>
        <taxon>Basidiomycota</taxon>
        <taxon>Agaricomycotina</taxon>
        <taxon>Agaricomycetes</taxon>
        <taxon>Agaricomycetidae</taxon>
        <taxon>Agaricales</taxon>
        <taxon>Agaricineae</taxon>
        <taxon>Strophariaceae</taxon>
        <taxon>Pholiota</taxon>
    </lineage>
</organism>
<dbReference type="InterPro" id="IPR002889">
    <property type="entry name" value="WSC_carb-bd"/>
</dbReference>
<accession>A0A9P5YPZ4</accession>
<keyword evidence="1" id="KW-0677">Repeat</keyword>
<sequence>MRSLTFLFNALCVLSLVVTARSQSWTSQGCFNDSATNHALTTSSLLNQPHFSLDQCIAFCGSHLYSGIENGKDCYCGDTIQGGSVRISDGACNVICTGVSDVYCGGLNAIQIFLQNFPPPVVWTSIGCYTDSTSSRTIRTASYTSVNNMTVASCQSYCATGGYLYAGVEYARECYCDNTIHSPGVPASPSGCNMPCTGDPSITCGGSDRIQIFQRS</sequence>
<keyword evidence="5" id="KW-1185">Reference proteome</keyword>
<evidence type="ECO:0000313" key="4">
    <source>
        <dbReference type="EMBL" id="KAF9473277.1"/>
    </source>
</evidence>
<dbReference type="InterPro" id="IPR051589">
    <property type="entry name" value="Sialate-O-sulfotransferase"/>
</dbReference>
<dbReference type="Pfam" id="PF01822">
    <property type="entry name" value="WSC"/>
    <property type="match status" value="2"/>
</dbReference>
<gene>
    <name evidence="4" type="ORF">BDN70DRAFT_843680</name>
</gene>
<dbReference type="Proteomes" id="UP000807469">
    <property type="component" value="Unassembled WGS sequence"/>
</dbReference>
<evidence type="ECO:0000256" key="1">
    <source>
        <dbReference type="ARBA" id="ARBA00022737"/>
    </source>
</evidence>